<keyword evidence="9" id="KW-0028">Amino-acid biosynthesis</keyword>
<evidence type="ECO:0000256" key="2">
    <source>
        <dbReference type="ARBA" id="ARBA00005040"/>
    </source>
</evidence>
<keyword evidence="7 9" id="KW-0238">DNA-binding</keyword>
<dbReference type="SUPFAM" id="SSF46785">
    <property type="entry name" value="Winged helix' DNA-binding domain"/>
    <property type="match status" value="1"/>
</dbReference>
<dbReference type="UniPathway" id="UPA00068"/>
<dbReference type="Proteomes" id="UP000264002">
    <property type="component" value="Unassembled WGS sequence"/>
</dbReference>
<evidence type="ECO:0000256" key="8">
    <source>
        <dbReference type="ARBA" id="ARBA00023163"/>
    </source>
</evidence>
<evidence type="ECO:0000256" key="3">
    <source>
        <dbReference type="ARBA" id="ARBA00008316"/>
    </source>
</evidence>
<dbReference type="AlphaFoldDB" id="A0A372MEL4"/>
<evidence type="ECO:0000256" key="5">
    <source>
        <dbReference type="ARBA" id="ARBA00022490"/>
    </source>
</evidence>
<evidence type="ECO:0000256" key="9">
    <source>
        <dbReference type="HAMAP-Rule" id="MF_00173"/>
    </source>
</evidence>
<keyword evidence="13" id="KW-1185">Reference proteome</keyword>
<feature type="domain" description="Arginine repressor C-terminal" evidence="11">
    <location>
        <begin position="83"/>
        <end position="148"/>
    </location>
</feature>
<dbReference type="GO" id="GO:0006526">
    <property type="term" value="P:L-arginine biosynthetic process"/>
    <property type="evidence" value="ECO:0007669"/>
    <property type="project" value="UniProtKB-UniPathway"/>
</dbReference>
<name>A0A372MEL4_9SPIR</name>
<dbReference type="PANTHER" id="PTHR34471:SF1">
    <property type="entry name" value="ARGININE REPRESSOR"/>
    <property type="match status" value="1"/>
</dbReference>
<dbReference type="GO" id="GO:0034618">
    <property type="term" value="F:arginine binding"/>
    <property type="evidence" value="ECO:0007669"/>
    <property type="project" value="InterPro"/>
</dbReference>
<keyword evidence="6 9" id="KW-0805">Transcription regulation</keyword>
<dbReference type="Gene3D" id="1.10.10.10">
    <property type="entry name" value="Winged helix-like DNA-binding domain superfamily/Winged helix DNA-binding domain"/>
    <property type="match status" value="1"/>
</dbReference>
<comment type="similarity">
    <text evidence="3 9">Belongs to the ArgR family.</text>
</comment>
<proteinExistence type="inferred from homology"/>
<dbReference type="Pfam" id="PF02863">
    <property type="entry name" value="Arg_repressor_C"/>
    <property type="match status" value="1"/>
</dbReference>
<dbReference type="InterPro" id="IPR001669">
    <property type="entry name" value="Arg_repress"/>
</dbReference>
<dbReference type="HAMAP" id="MF_00173">
    <property type="entry name" value="Arg_repressor"/>
    <property type="match status" value="1"/>
</dbReference>
<evidence type="ECO:0000259" key="11">
    <source>
        <dbReference type="Pfam" id="PF02863"/>
    </source>
</evidence>
<dbReference type="InterPro" id="IPR020900">
    <property type="entry name" value="Arg_repress_DNA-bd"/>
</dbReference>
<dbReference type="InterPro" id="IPR020899">
    <property type="entry name" value="Arg_repress_C"/>
</dbReference>
<protein>
    <recommendedName>
        <fullName evidence="4 9">Arginine repressor</fullName>
    </recommendedName>
</protein>
<dbReference type="GO" id="GO:1900079">
    <property type="term" value="P:regulation of arginine biosynthetic process"/>
    <property type="evidence" value="ECO:0007669"/>
    <property type="project" value="UniProtKB-UniRule"/>
</dbReference>
<dbReference type="SUPFAM" id="SSF55252">
    <property type="entry name" value="C-terminal domain of arginine repressor"/>
    <property type="match status" value="1"/>
</dbReference>
<dbReference type="RefSeq" id="WP_117330969.1">
    <property type="nucleotide sequence ID" value="NZ_QUWK01000011.1"/>
</dbReference>
<dbReference type="Pfam" id="PF01316">
    <property type="entry name" value="Arg_repressor"/>
    <property type="match status" value="1"/>
</dbReference>
<evidence type="ECO:0000256" key="1">
    <source>
        <dbReference type="ARBA" id="ARBA00004496"/>
    </source>
</evidence>
<organism evidence="12 13">
    <name type="scientific">Sphaerochaeta halotolerans</name>
    <dbReference type="NCBI Taxonomy" id="2293840"/>
    <lineage>
        <taxon>Bacteria</taxon>
        <taxon>Pseudomonadati</taxon>
        <taxon>Spirochaetota</taxon>
        <taxon>Spirochaetia</taxon>
        <taxon>Spirochaetales</taxon>
        <taxon>Sphaerochaetaceae</taxon>
        <taxon>Sphaerochaeta</taxon>
    </lineage>
</organism>
<dbReference type="PANTHER" id="PTHR34471">
    <property type="entry name" value="ARGININE REPRESSOR"/>
    <property type="match status" value="1"/>
</dbReference>
<accession>A0A372MEL4</accession>
<evidence type="ECO:0000256" key="6">
    <source>
        <dbReference type="ARBA" id="ARBA00023015"/>
    </source>
</evidence>
<dbReference type="OrthoDB" id="9807089at2"/>
<dbReference type="EMBL" id="QUWK01000011">
    <property type="protein sequence ID" value="RFU94215.1"/>
    <property type="molecule type" value="Genomic_DNA"/>
</dbReference>
<dbReference type="PRINTS" id="PR01467">
    <property type="entry name" value="ARGREPRESSOR"/>
</dbReference>
<evidence type="ECO:0000256" key="4">
    <source>
        <dbReference type="ARBA" id="ARBA00021148"/>
    </source>
</evidence>
<comment type="caution">
    <text evidence="12">The sequence shown here is derived from an EMBL/GenBank/DDBJ whole genome shotgun (WGS) entry which is preliminary data.</text>
</comment>
<dbReference type="GO" id="GO:0003700">
    <property type="term" value="F:DNA-binding transcription factor activity"/>
    <property type="evidence" value="ECO:0007669"/>
    <property type="project" value="UniProtKB-UniRule"/>
</dbReference>
<comment type="pathway">
    <text evidence="2 9">Amino-acid biosynthesis; L-arginine biosynthesis [regulation].</text>
</comment>
<keyword evidence="9" id="KW-0678">Repressor</keyword>
<evidence type="ECO:0000259" key="10">
    <source>
        <dbReference type="Pfam" id="PF01316"/>
    </source>
</evidence>
<dbReference type="InterPro" id="IPR036390">
    <property type="entry name" value="WH_DNA-bd_sf"/>
</dbReference>
<reference evidence="13" key="1">
    <citation type="submission" date="2018-08" db="EMBL/GenBank/DDBJ databases">
        <authorList>
            <person name="Grouzdev D.S."/>
            <person name="Krutkina M.S."/>
        </authorList>
    </citation>
    <scope>NUCLEOTIDE SEQUENCE [LARGE SCALE GENOMIC DNA]</scope>
    <source>
        <strain evidence="13">4-11</strain>
    </source>
</reference>
<feature type="domain" description="Arginine repressor DNA-binding" evidence="10">
    <location>
        <begin position="3"/>
        <end position="69"/>
    </location>
</feature>
<dbReference type="GO" id="GO:0051259">
    <property type="term" value="P:protein complex oligomerization"/>
    <property type="evidence" value="ECO:0007669"/>
    <property type="project" value="InterPro"/>
</dbReference>
<dbReference type="Gene3D" id="3.30.1360.40">
    <property type="match status" value="1"/>
</dbReference>
<dbReference type="GO" id="GO:0005737">
    <property type="term" value="C:cytoplasm"/>
    <property type="evidence" value="ECO:0007669"/>
    <property type="project" value="UniProtKB-SubCell"/>
</dbReference>
<evidence type="ECO:0000313" key="12">
    <source>
        <dbReference type="EMBL" id="RFU94215.1"/>
    </source>
</evidence>
<evidence type="ECO:0000256" key="7">
    <source>
        <dbReference type="ARBA" id="ARBA00023125"/>
    </source>
</evidence>
<dbReference type="GO" id="GO:0003677">
    <property type="term" value="F:DNA binding"/>
    <property type="evidence" value="ECO:0007669"/>
    <property type="project" value="UniProtKB-KW"/>
</dbReference>
<keyword evidence="8 9" id="KW-0804">Transcription</keyword>
<sequence length="156" mass="17618">MRERHNRLAVVKELIKNNRIDNQDTLLEMLKTEGYTVTQATLSRDLKMLKVGKISDGWSGYYYSLPENDLISESEKSYIQDVRRGILSIEFSGNFGVIKTRPGHANSVGIALDVLAIPEILGTLAGDDTIFVILREGMTKEDLQESFKTRIPDIEE</sequence>
<keyword evidence="5 9" id="KW-0963">Cytoplasm</keyword>
<keyword evidence="9" id="KW-0055">Arginine biosynthesis</keyword>
<comment type="function">
    <text evidence="9">Regulates arginine biosynthesis genes.</text>
</comment>
<comment type="subcellular location">
    <subcellularLocation>
        <location evidence="1 9">Cytoplasm</location>
    </subcellularLocation>
</comment>
<gene>
    <name evidence="9" type="primary">argR</name>
    <name evidence="12" type="ORF">DYP60_10530</name>
</gene>
<dbReference type="InterPro" id="IPR036251">
    <property type="entry name" value="Arg_repress_C_sf"/>
</dbReference>
<evidence type="ECO:0000313" key="13">
    <source>
        <dbReference type="Proteomes" id="UP000264002"/>
    </source>
</evidence>
<dbReference type="InterPro" id="IPR036388">
    <property type="entry name" value="WH-like_DNA-bd_sf"/>
</dbReference>
<reference evidence="12 13" key="2">
    <citation type="submission" date="2018-09" db="EMBL/GenBank/DDBJ databases">
        <title>Genome of Sphaerochaeta halotolerans strain 4-11.</title>
        <authorList>
            <person name="Nazina T.N."/>
            <person name="Sokolova D.S."/>
        </authorList>
    </citation>
    <scope>NUCLEOTIDE SEQUENCE [LARGE SCALE GENOMIC DNA]</scope>
    <source>
        <strain evidence="12 13">4-11</strain>
    </source>
</reference>